<accession>A0ABW4PAC3</accession>
<dbReference type="EMBL" id="JBHUFB010000020">
    <property type="protein sequence ID" value="MFD1815053.1"/>
    <property type="molecule type" value="Genomic_DNA"/>
</dbReference>
<evidence type="ECO:0000313" key="2">
    <source>
        <dbReference type="Proteomes" id="UP001597286"/>
    </source>
</evidence>
<reference evidence="2" key="1">
    <citation type="journal article" date="2019" name="Int. J. Syst. Evol. Microbiol.">
        <title>The Global Catalogue of Microorganisms (GCM) 10K type strain sequencing project: providing services to taxonomists for standard genome sequencing and annotation.</title>
        <authorList>
            <consortium name="The Broad Institute Genomics Platform"/>
            <consortium name="The Broad Institute Genome Sequencing Center for Infectious Disease"/>
            <person name="Wu L."/>
            <person name="Ma J."/>
        </authorList>
    </citation>
    <scope>NUCLEOTIDE SEQUENCE [LARGE SCALE GENOMIC DNA]</scope>
    <source>
        <strain evidence="2">DT72</strain>
    </source>
</reference>
<sequence>GPRAPSKPATVTVAGFDVSVGLVVGVPDPNRSEGGQFGHFVSRSSDQTKETFWKRKTPGVWAVASSLSF</sequence>
<protein>
    <submittedName>
        <fullName evidence="1">Uncharacterized protein</fullName>
    </submittedName>
</protein>
<dbReference type="RefSeq" id="WP_378487503.1">
    <property type="nucleotide sequence ID" value="NZ_JBHUFB010000020.1"/>
</dbReference>
<organism evidence="1 2">
    <name type="scientific">Rhodococcus gannanensis</name>
    <dbReference type="NCBI Taxonomy" id="1960308"/>
    <lineage>
        <taxon>Bacteria</taxon>
        <taxon>Bacillati</taxon>
        <taxon>Actinomycetota</taxon>
        <taxon>Actinomycetes</taxon>
        <taxon>Mycobacteriales</taxon>
        <taxon>Nocardiaceae</taxon>
        <taxon>Rhodococcus</taxon>
    </lineage>
</organism>
<gene>
    <name evidence="1" type="ORF">ACFSJG_22775</name>
</gene>
<dbReference type="Proteomes" id="UP001597286">
    <property type="component" value="Unassembled WGS sequence"/>
</dbReference>
<name>A0ABW4PAC3_9NOCA</name>
<comment type="caution">
    <text evidence="1">The sequence shown here is derived from an EMBL/GenBank/DDBJ whole genome shotgun (WGS) entry which is preliminary data.</text>
</comment>
<proteinExistence type="predicted"/>
<feature type="non-terminal residue" evidence="1">
    <location>
        <position position="1"/>
    </location>
</feature>
<keyword evidence="2" id="KW-1185">Reference proteome</keyword>
<evidence type="ECO:0000313" key="1">
    <source>
        <dbReference type="EMBL" id="MFD1815053.1"/>
    </source>
</evidence>